<evidence type="ECO:0000313" key="3">
    <source>
        <dbReference type="EMBL" id="KAJ3843436.1"/>
    </source>
</evidence>
<sequence length="230" mass="25526">MASVLVPVAYILVVFGGLFIFSFYYRKQAASRVLEPYFPSHPERNTYVTLLQKTDPPTPEVVLKSALLRRAMADVQRVIRLREDKPAVQNLMQKGSVGDDLWNSLLAAEKEMEAEIIEVMNEANTFVEGWGPVIFPSANEIIANEKMRSVFEHTADRKAELERRYGRKAQNTLTMAPVTVKMTPSNSASNTIAVPKANLTPKVNGQTASTESAIPSDGETKSGKKGKKRK</sequence>
<dbReference type="PANTHER" id="PTHR28229">
    <property type="entry name" value="TRANSLOCATION PROTEIN SEC66"/>
    <property type="match status" value="1"/>
</dbReference>
<evidence type="ECO:0000313" key="4">
    <source>
        <dbReference type="Proteomes" id="UP001163846"/>
    </source>
</evidence>
<evidence type="ECO:0000256" key="2">
    <source>
        <dbReference type="SAM" id="Phobius"/>
    </source>
</evidence>
<keyword evidence="2" id="KW-0472">Membrane</keyword>
<keyword evidence="2" id="KW-0812">Transmembrane</keyword>
<feature type="compositionally biased region" description="Polar residues" evidence="1">
    <location>
        <begin position="182"/>
        <end position="192"/>
    </location>
</feature>
<dbReference type="AlphaFoldDB" id="A0AA38UJR9"/>
<name>A0AA38UJR9_9AGAR</name>
<evidence type="ECO:0000256" key="1">
    <source>
        <dbReference type="SAM" id="MobiDB-lite"/>
    </source>
</evidence>
<comment type="caution">
    <text evidence="3">The sequence shown here is derived from an EMBL/GenBank/DDBJ whole genome shotgun (WGS) entry which is preliminary data.</text>
</comment>
<dbReference type="InterPro" id="IPR018624">
    <property type="entry name" value="Sec66"/>
</dbReference>
<dbReference type="PANTHER" id="PTHR28229:SF1">
    <property type="entry name" value="TRANSLOCATION PROTEIN SEC66"/>
    <property type="match status" value="1"/>
</dbReference>
<protein>
    <submittedName>
        <fullName evidence="3">Translocation protein sec66</fullName>
    </submittedName>
</protein>
<accession>A0AA38UJR9</accession>
<feature type="transmembrane region" description="Helical" evidence="2">
    <location>
        <begin position="6"/>
        <end position="25"/>
    </location>
</feature>
<feature type="region of interest" description="Disordered" evidence="1">
    <location>
        <begin position="182"/>
        <end position="230"/>
    </location>
</feature>
<reference evidence="3" key="1">
    <citation type="submission" date="2022-08" db="EMBL/GenBank/DDBJ databases">
        <authorList>
            <consortium name="DOE Joint Genome Institute"/>
            <person name="Min B."/>
            <person name="Riley R."/>
            <person name="Sierra-Patev S."/>
            <person name="Naranjo-Ortiz M."/>
            <person name="Looney B."/>
            <person name="Konkel Z."/>
            <person name="Slot J.C."/>
            <person name="Sakamoto Y."/>
            <person name="Steenwyk J.L."/>
            <person name="Rokas A."/>
            <person name="Carro J."/>
            <person name="Camarero S."/>
            <person name="Ferreira P."/>
            <person name="Molpeceres G."/>
            <person name="Ruiz-Duenas F.J."/>
            <person name="Serrano A."/>
            <person name="Henrissat B."/>
            <person name="Drula E."/>
            <person name="Hughes K.W."/>
            <person name="Mata J.L."/>
            <person name="Ishikawa N.K."/>
            <person name="Vargas-Isla R."/>
            <person name="Ushijima S."/>
            <person name="Smith C.A."/>
            <person name="Ahrendt S."/>
            <person name="Andreopoulos W."/>
            <person name="He G."/>
            <person name="Labutti K."/>
            <person name="Lipzen A."/>
            <person name="Ng V."/>
            <person name="Sandor L."/>
            <person name="Barry K."/>
            <person name="Martinez A.T."/>
            <person name="Xiao Y."/>
            <person name="Gibbons J.G."/>
            <person name="Terashima K."/>
            <person name="Hibbett D.S."/>
            <person name="Grigoriev I.V."/>
        </authorList>
    </citation>
    <scope>NUCLEOTIDE SEQUENCE</scope>
    <source>
        <strain evidence="3">TFB9207</strain>
    </source>
</reference>
<dbReference type="EMBL" id="MU805976">
    <property type="protein sequence ID" value="KAJ3843436.1"/>
    <property type="molecule type" value="Genomic_DNA"/>
</dbReference>
<dbReference type="Proteomes" id="UP001163846">
    <property type="component" value="Unassembled WGS sequence"/>
</dbReference>
<organism evidence="3 4">
    <name type="scientific">Lentinula raphanica</name>
    <dbReference type="NCBI Taxonomy" id="153919"/>
    <lineage>
        <taxon>Eukaryota</taxon>
        <taxon>Fungi</taxon>
        <taxon>Dikarya</taxon>
        <taxon>Basidiomycota</taxon>
        <taxon>Agaricomycotina</taxon>
        <taxon>Agaricomycetes</taxon>
        <taxon>Agaricomycetidae</taxon>
        <taxon>Agaricales</taxon>
        <taxon>Marasmiineae</taxon>
        <taxon>Omphalotaceae</taxon>
        <taxon>Lentinula</taxon>
    </lineage>
</organism>
<gene>
    <name evidence="3" type="ORF">F5878DRAFT_282481</name>
</gene>
<feature type="compositionally biased region" description="Polar residues" evidence="1">
    <location>
        <begin position="201"/>
        <end position="213"/>
    </location>
</feature>
<dbReference type="Pfam" id="PF09802">
    <property type="entry name" value="Sec66"/>
    <property type="match status" value="1"/>
</dbReference>
<dbReference type="GO" id="GO:0031204">
    <property type="term" value="P:post-translational protein targeting to membrane, translocation"/>
    <property type="evidence" value="ECO:0007669"/>
    <property type="project" value="InterPro"/>
</dbReference>
<keyword evidence="2" id="KW-1133">Transmembrane helix</keyword>
<dbReference type="GO" id="GO:0031207">
    <property type="term" value="C:Sec62/Sec63 complex"/>
    <property type="evidence" value="ECO:0007669"/>
    <property type="project" value="InterPro"/>
</dbReference>
<proteinExistence type="predicted"/>
<keyword evidence="4" id="KW-1185">Reference proteome</keyword>